<reference evidence="1 2" key="1">
    <citation type="journal article" date="2018" name="Nat. Ecol. Evol.">
        <title>Pezizomycetes genomes reveal the molecular basis of ectomycorrhizal truffle lifestyle.</title>
        <authorList>
            <person name="Murat C."/>
            <person name="Payen T."/>
            <person name="Noel B."/>
            <person name="Kuo A."/>
            <person name="Morin E."/>
            <person name="Chen J."/>
            <person name="Kohler A."/>
            <person name="Krizsan K."/>
            <person name="Balestrini R."/>
            <person name="Da Silva C."/>
            <person name="Montanini B."/>
            <person name="Hainaut M."/>
            <person name="Levati E."/>
            <person name="Barry K.W."/>
            <person name="Belfiori B."/>
            <person name="Cichocki N."/>
            <person name="Clum A."/>
            <person name="Dockter R.B."/>
            <person name="Fauchery L."/>
            <person name="Guy J."/>
            <person name="Iotti M."/>
            <person name="Le Tacon F."/>
            <person name="Lindquist E.A."/>
            <person name="Lipzen A."/>
            <person name="Malagnac F."/>
            <person name="Mello A."/>
            <person name="Molinier V."/>
            <person name="Miyauchi S."/>
            <person name="Poulain J."/>
            <person name="Riccioni C."/>
            <person name="Rubini A."/>
            <person name="Sitrit Y."/>
            <person name="Splivallo R."/>
            <person name="Traeger S."/>
            <person name="Wang M."/>
            <person name="Zifcakova L."/>
            <person name="Wipf D."/>
            <person name="Zambonelli A."/>
            <person name="Paolocci F."/>
            <person name="Nowrousian M."/>
            <person name="Ottonello S."/>
            <person name="Baldrian P."/>
            <person name="Spatafora J.W."/>
            <person name="Henrissat B."/>
            <person name="Nagy L.G."/>
            <person name="Aury J.M."/>
            <person name="Wincker P."/>
            <person name="Grigoriev I.V."/>
            <person name="Bonfante P."/>
            <person name="Martin F.M."/>
        </authorList>
    </citation>
    <scope>NUCLEOTIDE SEQUENCE [LARGE SCALE GENOMIC DNA]</scope>
    <source>
        <strain evidence="1 2">120613-1</strain>
    </source>
</reference>
<evidence type="ECO:0000313" key="2">
    <source>
        <dbReference type="Proteomes" id="UP000276215"/>
    </source>
</evidence>
<evidence type="ECO:0000313" key="1">
    <source>
        <dbReference type="EMBL" id="RPA96207.1"/>
    </source>
</evidence>
<dbReference type="EMBL" id="ML120417">
    <property type="protein sequence ID" value="RPA96207.1"/>
    <property type="molecule type" value="Genomic_DNA"/>
</dbReference>
<protein>
    <submittedName>
        <fullName evidence="1">Uncharacterized protein</fullName>
    </submittedName>
</protein>
<sequence length="145" mass="15938">MLATASLSSRFISAQSYFFLVQLLTSRTQDPIPAFITLLAAVSAQKEIDPTFFLLVDPPKHLPILESSSISSSSSISGKRHYFVPFIAEIQLTFLPSLTSFATFSFTASSSNSLFFCHLSLPSSNLWTLLTTETFLLLQASPPDH</sequence>
<accession>A0A3N4JFZ3</accession>
<gene>
    <name evidence="1" type="ORF">L873DRAFT_1257336</name>
</gene>
<keyword evidence="2" id="KW-1185">Reference proteome</keyword>
<organism evidence="1 2">
    <name type="scientific">Choiromyces venosus 120613-1</name>
    <dbReference type="NCBI Taxonomy" id="1336337"/>
    <lineage>
        <taxon>Eukaryota</taxon>
        <taxon>Fungi</taxon>
        <taxon>Dikarya</taxon>
        <taxon>Ascomycota</taxon>
        <taxon>Pezizomycotina</taxon>
        <taxon>Pezizomycetes</taxon>
        <taxon>Pezizales</taxon>
        <taxon>Tuberaceae</taxon>
        <taxon>Choiromyces</taxon>
    </lineage>
</organism>
<proteinExistence type="predicted"/>
<dbReference type="AlphaFoldDB" id="A0A3N4JFZ3"/>
<name>A0A3N4JFZ3_9PEZI</name>
<dbReference type="Proteomes" id="UP000276215">
    <property type="component" value="Unassembled WGS sequence"/>
</dbReference>